<dbReference type="RefSeq" id="WP_227019017.1">
    <property type="nucleotide sequence ID" value="NZ_JAGSND010000009.1"/>
</dbReference>
<proteinExistence type="predicted"/>
<dbReference type="AlphaFoldDB" id="A0A8J7W467"/>
<gene>
    <name evidence="2" type="ORF">KCX82_13445</name>
</gene>
<keyword evidence="1" id="KW-0472">Membrane</keyword>
<feature type="transmembrane region" description="Helical" evidence="1">
    <location>
        <begin position="12"/>
        <end position="34"/>
    </location>
</feature>
<protein>
    <submittedName>
        <fullName evidence="2">Uncharacterized protein</fullName>
    </submittedName>
</protein>
<reference evidence="2" key="2">
    <citation type="submission" date="2021-04" db="EMBL/GenBank/DDBJ databases">
        <authorList>
            <person name="Liu J."/>
        </authorList>
    </citation>
    <scope>NUCLEOTIDE SEQUENCE</scope>
    <source>
        <strain evidence="2">BAD-6</strain>
    </source>
</reference>
<accession>A0A8J7W467</accession>
<feature type="transmembrane region" description="Helical" evidence="1">
    <location>
        <begin position="96"/>
        <end position="122"/>
    </location>
</feature>
<keyword evidence="1" id="KW-1133">Transmembrane helix</keyword>
<evidence type="ECO:0000313" key="3">
    <source>
        <dbReference type="Proteomes" id="UP000675664"/>
    </source>
</evidence>
<dbReference type="Proteomes" id="UP000675664">
    <property type="component" value="Unassembled WGS sequence"/>
</dbReference>
<comment type="caution">
    <text evidence="2">The sequence shown here is derived from an EMBL/GenBank/DDBJ whole genome shotgun (WGS) entry which is preliminary data.</text>
</comment>
<evidence type="ECO:0000256" key="1">
    <source>
        <dbReference type="SAM" id="Phobius"/>
    </source>
</evidence>
<reference evidence="2" key="1">
    <citation type="submission" date="2021-04" db="EMBL/GenBank/DDBJ databases">
        <title>Sinoanaerobacter chloroacetimidivorans sp. nov., an obligate anaerobic bacterium isolated from anaerobic sludge.</title>
        <authorList>
            <person name="Bao Y."/>
        </authorList>
    </citation>
    <scope>NUCLEOTIDE SEQUENCE</scope>
    <source>
        <strain evidence="2">BAD-6</strain>
    </source>
</reference>
<feature type="transmembrane region" description="Helical" evidence="1">
    <location>
        <begin position="40"/>
        <end position="58"/>
    </location>
</feature>
<dbReference type="EMBL" id="JAGSND010000009">
    <property type="protein sequence ID" value="MBR0598890.1"/>
    <property type="molecule type" value="Genomic_DNA"/>
</dbReference>
<feature type="transmembrane region" description="Helical" evidence="1">
    <location>
        <begin position="65"/>
        <end position="84"/>
    </location>
</feature>
<keyword evidence="3" id="KW-1185">Reference proteome</keyword>
<sequence>MNHLNKNYWFQFLIFTISSFAMIFLGIRIISYKLLTGENVLAFLILSMILGLISSGLYSMRYKTAGIIFIFSLLIGFYEMYQLFLGSNWDAKGDLAGLILLFSWSIIGLGIGLVAELCLFSFQKYYKAG</sequence>
<name>A0A8J7W467_9FIRM</name>
<organism evidence="2 3">
    <name type="scientific">Sinanaerobacter chloroacetimidivorans</name>
    <dbReference type="NCBI Taxonomy" id="2818044"/>
    <lineage>
        <taxon>Bacteria</taxon>
        <taxon>Bacillati</taxon>
        <taxon>Bacillota</taxon>
        <taxon>Clostridia</taxon>
        <taxon>Peptostreptococcales</taxon>
        <taxon>Anaerovoracaceae</taxon>
        <taxon>Sinanaerobacter</taxon>
    </lineage>
</organism>
<evidence type="ECO:0000313" key="2">
    <source>
        <dbReference type="EMBL" id="MBR0598890.1"/>
    </source>
</evidence>
<keyword evidence="1" id="KW-0812">Transmembrane</keyword>